<evidence type="ECO:0000313" key="6">
    <source>
        <dbReference type="Proteomes" id="UP001300604"/>
    </source>
</evidence>
<dbReference type="SMART" id="SM00530">
    <property type="entry name" value="HTH_XRE"/>
    <property type="match status" value="1"/>
</dbReference>
<dbReference type="CDD" id="cd00093">
    <property type="entry name" value="HTH_XRE"/>
    <property type="match status" value="1"/>
</dbReference>
<dbReference type="KEGG" id="carl:PXC00_10625"/>
<evidence type="ECO:0000256" key="2">
    <source>
        <dbReference type="ARBA" id="ARBA00023125"/>
    </source>
</evidence>
<dbReference type="InterPro" id="IPR001387">
    <property type="entry name" value="Cro/C1-type_HTH"/>
</dbReference>
<name>A0AA97D8Y6_9FIRM</name>
<dbReference type="Gene3D" id="1.10.260.40">
    <property type="entry name" value="lambda repressor-like DNA-binding domains"/>
    <property type="match status" value="1"/>
</dbReference>
<dbReference type="RefSeq" id="WP_275845085.1">
    <property type="nucleotide sequence ID" value="NZ_CP135996.1"/>
</dbReference>
<evidence type="ECO:0000256" key="3">
    <source>
        <dbReference type="ARBA" id="ARBA00023163"/>
    </source>
</evidence>
<protein>
    <submittedName>
        <fullName evidence="5">Helix-turn-helix transcriptional regulator</fullName>
    </submittedName>
</protein>
<evidence type="ECO:0000313" key="5">
    <source>
        <dbReference type="EMBL" id="WOC31657.1"/>
    </source>
</evidence>
<keyword evidence="6" id="KW-1185">Reference proteome</keyword>
<dbReference type="Proteomes" id="UP001300604">
    <property type="component" value="Chromosome"/>
</dbReference>
<sequence length="114" mass="13260">MNNKKDSRFIFAENLRRILKQKGYDQVDLANYMGVSSSTASDWCNGKKYPRVDKVQRLADWLEVLKSDLTEEKFVAAVNANDELILKTFQKLNSENQRKILELARLYAADQEQE</sequence>
<proteinExistence type="predicted"/>
<dbReference type="PANTHER" id="PTHR40661:SF1">
    <property type="entry name" value="HTH CRO_C1-TYPE DOMAIN-CONTAINING PROTEIN"/>
    <property type="match status" value="1"/>
</dbReference>
<keyword evidence="3" id="KW-0804">Transcription</keyword>
<accession>A0AA97D8Y6</accession>
<organism evidence="5 6">
    <name type="scientific">Caproicibacterium argilliputei</name>
    <dbReference type="NCBI Taxonomy" id="3030016"/>
    <lineage>
        <taxon>Bacteria</taxon>
        <taxon>Bacillati</taxon>
        <taxon>Bacillota</taxon>
        <taxon>Clostridia</taxon>
        <taxon>Eubacteriales</taxon>
        <taxon>Oscillospiraceae</taxon>
        <taxon>Caproicibacterium</taxon>
    </lineage>
</organism>
<dbReference type="PANTHER" id="PTHR40661">
    <property type="match status" value="1"/>
</dbReference>
<keyword evidence="1" id="KW-0805">Transcription regulation</keyword>
<reference evidence="6" key="3">
    <citation type="submission" date="2024-06" db="EMBL/GenBank/DDBJ databases">
        <authorList>
            <person name="Zeng C."/>
        </authorList>
    </citation>
    <scope>NUCLEOTIDE SEQUENCE [LARGE SCALE GENOMIC DNA]</scope>
    <source>
        <strain evidence="6">ZCY20-5</strain>
    </source>
</reference>
<keyword evidence="2" id="KW-0238">DNA-binding</keyword>
<dbReference type="PROSITE" id="PS50943">
    <property type="entry name" value="HTH_CROC1"/>
    <property type="match status" value="1"/>
</dbReference>
<dbReference type="AlphaFoldDB" id="A0AA97D8Y6"/>
<dbReference type="EMBL" id="CP135996">
    <property type="protein sequence ID" value="WOC31657.1"/>
    <property type="molecule type" value="Genomic_DNA"/>
</dbReference>
<gene>
    <name evidence="5" type="ORF">PXC00_10625</name>
</gene>
<reference evidence="6" key="1">
    <citation type="submission" date="2024-06" db="EMBL/GenBank/DDBJ databases">
        <title>Caproicibacterium argilliputei sp. nov, a novel caproic acid producing anaerobic bacterium isolated from pit mud.</title>
        <authorList>
            <person name="Zeng C."/>
        </authorList>
    </citation>
    <scope>NUCLEOTIDE SEQUENCE [LARGE SCALE GENOMIC DNA]</scope>
    <source>
        <strain evidence="6">ZCY20-5</strain>
    </source>
</reference>
<dbReference type="Pfam" id="PF01381">
    <property type="entry name" value="HTH_3"/>
    <property type="match status" value="1"/>
</dbReference>
<reference evidence="5 6" key="2">
    <citation type="submission" date="2024-06" db="EMBL/GenBank/DDBJ databases">
        <title>Caproicibacterium argilliputei sp. nov, a novel caproic acid producing anaerobic bacterium isolated from pit mud.</title>
        <authorList>
            <person name="Xia S."/>
        </authorList>
    </citation>
    <scope>NUCLEOTIDE SEQUENCE [LARGE SCALE GENOMIC DNA]</scope>
    <source>
        <strain evidence="5 6">ZCY20-5</strain>
    </source>
</reference>
<dbReference type="SUPFAM" id="SSF47413">
    <property type="entry name" value="lambda repressor-like DNA-binding domains"/>
    <property type="match status" value="1"/>
</dbReference>
<feature type="domain" description="HTH cro/C1-type" evidence="4">
    <location>
        <begin position="15"/>
        <end position="69"/>
    </location>
</feature>
<evidence type="ECO:0000259" key="4">
    <source>
        <dbReference type="PROSITE" id="PS50943"/>
    </source>
</evidence>
<dbReference type="GO" id="GO:0003677">
    <property type="term" value="F:DNA binding"/>
    <property type="evidence" value="ECO:0007669"/>
    <property type="project" value="UniProtKB-KW"/>
</dbReference>
<dbReference type="InterPro" id="IPR010982">
    <property type="entry name" value="Lambda_DNA-bd_dom_sf"/>
</dbReference>
<evidence type="ECO:0000256" key="1">
    <source>
        <dbReference type="ARBA" id="ARBA00023015"/>
    </source>
</evidence>